<evidence type="ECO:0000259" key="1">
    <source>
        <dbReference type="PROSITE" id="PS51186"/>
    </source>
</evidence>
<dbReference type="CDD" id="cd04301">
    <property type="entry name" value="NAT_SF"/>
    <property type="match status" value="1"/>
</dbReference>
<dbReference type="AlphaFoldDB" id="C7NSW1"/>
<dbReference type="KEGG" id="hut:Huta_0585"/>
<reference evidence="2 3" key="1">
    <citation type="journal article" date="2009" name="Stand. Genomic Sci.">
        <title>Complete genome sequence of Halorhabdus utahensis type strain (AX-2).</title>
        <authorList>
            <person name="Anderson I."/>
            <person name="Tindall B.J."/>
            <person name="Pomrenke H."/>
            <person name="Goker M."/>
            <person name="Lapidus A."/>
            <person name="Nolan M."/>
            <person name="Copeland A."/>
            <person name="Glavina Del Rio T."/>
            <person name="Chen F."/>
            <person name="Tice H."/>
            <person name="Cheng J.F."/>
            <person name="Lucas S."/>
            <person name="Chertkov O."/>
            <person name="Bruce D."/>
            <person name="Brettin T."/>
            <person name="Detter J.C."/>
            <person name="Han C."/>
            <person name="Goodwin L."/>
            <person name="Land M."/>
            <person name="Hauser L."/>
            <person name="Chang Y.J."/>
            <person name="Jeffries C.D."/>
            <person name="Pitluck S."/>
            <person name="Pati A."/>
            <person name="Mavromatis K."/>
            <person name="Ivanova N."/>
            <person name="Ovchinnikova G."/>
            <person name="Chen A."/>
            <person name="Palaniappan K."/>
            <person name="Chain P."/>
            <person name="Rohde M."/>
            <person name="Bristow J."/>
            <person name="Eisen J.A."/>
            <person name="Markowitz V."/>
            <person name="Hugenholtz P."/>
            <person name="Kyrpides N.C."/>
            <person name="Klenk H.P."/>
        </authorList>
    </citation>
    <scope>NUCLEOTIDE SEQUENCE [LARGE SCALE GENOMIC DNA]</scope>
    <source>
        <strain evidence="3">DSM 12940 / JCM 11049 / AX-2</strain>
    </source>
</reference>
<dbReference type="eggNOG" id="arCOG00842">
    <property type="taxonomic scope" value="Archaea"/>
</dbReference>
<dbReference type="PROSITE" id="PS51186">
    <property type="entry name" value="GNAT"/>
    <property type="match status" value="1"/>
</dbReference>
<keyword evidence="2" id="KW-0808">Transferase</keyword>
<dbReference type="RefSeq" id="WP_015788353.1">
    <property type="nucleotide sequence ID" value="NC_013158.1"/>
</dbReference>
<keyword evidence="3" id="KW-1185">Reference proteome</keyword>
<protein>
    <submittedName>
        <fullName evidence="2">GCN5-related N-acetyltransferase</fullName>
    </submittedName>
</protein>
<dbReference type="SUPFAM" id="SSF55729">
    <property type="entry name" value="Acyl-CoA N-acyltransferases (Nat)"/>
    <property type="match status" value="1"/>
</dbReference>
<accession>C7NSW1</accession>
<name>C7NSW1_HALUD</name>
<proteinExistence type="predicted"/>
<dbReference type="Gene3D" id="3.40.630.30">
    <property type="match status" value="1"/>
</dbReference>
<feature type="domain" description="N-acetyltransferase" evidence="1">
    <location>
        <begin position="12"/>
        <end position="171"/>
    </location>
</feature>
<gene>
    <name evidence="2" type="ordered locus">Huta_0585</name>
</gene>
<dbReference type="InterPro" id="IPR016181">
    <property type="entry name" value="Acyl_CoA_acyltransferase"/>
</dbReference>
<sequence length="178" mass="20250">MPGPTFLRGDTVTLRPIETDDAEFLAETINHPEVWPTLGAYEPLNNQQEREWIESLGDSDDVHLLMCVDGEPVGTVGLNEMMDVWGIAELGYYVHPDEQGNGYATDATRRMVRYAFEDRRLEKIYANVYPDNDASQALLEAVGFQREGVFRDHAFVRGERIDVYRYGLLAKEFEADGE</sequence>
<dbReference type="PANTHER" id="PTHR43415">
    <property type="entry name" value="SPERMIDINE N(1)-ACETYLTRANSFERASE"/>
    <property type="match status" value="1"/>
</dbReference>
<dbReference type="PANTHER" id="PTHR43415:SF3">
    <property type="entry name" value="GNAT-FAMILY ACETYLTRANSFERASE"/>
    <property type="match status" value="1"/>
</dbReference>
<organism evidence="2 3">
    <name type="scientific">Halorhabdus utahensis (strain DSM 12940 / JCM 11049 / AX-2)</name>
    <dbReference type="NCBI Taxonomy" id="519442"/>
    <lineage>
        <taxon>Archaea</taxon>
        <taxon>Methanobacteriati</taxon>
        <taxon>Methanobacteriota</taxon>
        <taxon>Stenosarchaea group</taxon>
        <taxon>Halobacteria</taxon>
        <taxon>Halobacteriales</taxon>
        <taxon>Haloarculaceae</taxon>
        <taxon>Halorhabdus</taxon>
    </lineage>
</organism>
<dbReference type="Pfam" id="PF13302">
    <property type="entry name" value="Acetyltransf_3"/>
    <property type="match status" value="1"/>
</dbReference>
<dbReference type="HOGENOM" id="CLU_013985_3_2_2"/>
<dbReference type="GeneID" id="8382852"/>
<evidence type="ECO:0000313" key="2">
    <source>
        <dbReference type="EMBL" id="ACV10772.1"/>
    </source>
</evidence>
<dbReference type="InterPro" id="IPR000182">
    <property type="entry name" value="GNAT_dom"/>
</dbReference>
<dbReference type="EMBL" id="CP001687">
    <property type="protein sequence ID" value="ACV10772.1"/>
    <property type="molecule type" value="Genomic_DNA"/>
</dbReference>
<dbReference type="STRING" id="519442.Huta_0585"/>
<dbReference type="GO" id="GO:0016747">
    <property type="term" value="F:acyltransferase activity, transferring groups other than amino-acyl groups"/>
    <property type="evidence" value="ECO:0007669"/>
    <property type="project" value="InterPro"/>
</dbReference>
<dbReference type="Proteomes" id="UP000002071">
    <property type="component" value="Chromosome"/>
</dbReference>
<dbReference type="OrthoDB" id="120213at2157"/>
<evidence type="ECO:0000313" key="3">
    <source>
        <dbReference type="Proteomes" id="UP000002071"/>
    </source>
</evidence>